<dbReference type="EMBL" id="ML978712">
    <property type="protein sequence ID" value="KAF2090534.1"/>
    <property type="molecule type" value="Genomic_DNA"/>
</dbReference>
<dbReference type="Proteomes" id="UP000799776">
    <property type="component" value="Unassembled WGS sequence"/>
</dbReference>
<organism evidence="1 2">
    <name type="scientific">Saccharata proteae CBS 121410</name>
    <dbReference type="NCBI Taxonomy" id="1314787"/>
    <lineage>
        <taxon>Eukaryota</taxon>
        <taxon>Fungi</taxon>
        <taxon>Dikarya</taxon>
        <taxon>Ascomycota</taxon>
        <taxon>Pezizomycotina</taxon>
        <taxon>Dothideomycetes</taxon>
        <taxon>Dothideomycetes incertae sedis</taxon>
        <taxon>Botryosphaeriales</taxon>
        <taxon>Saccharataceae</taxon>
        <taxon>Saccharata</taxon>
    </lineage>
</organism>
<evidence type="ECO:0000313" key="2">
    <source>
        <dbReference type="Proteomes" id="UP000799776"/>
    </source>
</evidence>
<evidence type="ECO:0000313" key="1">
    <source>
        <dbReference type="EMBL" id="KAF2090534.1"/>
    </source>
</evidence>
<name>A0A9P4M248_9PEZI</name>
<dbReference type="AlphaFoldDB" id="A0A9P4M248"/>
<accession>A0A9P4M248</accession>
<sequence>MEEIPTYPVLEPVFEIGPPRLPHHIRYLTHYFPGLNNQTILRNLDHMSANTLIGRIIEENDVTLVPSPTSPTLFLVTDPMVIGTSEEAYVKFEEWMMVFLFRFNFYIPTCFGWYHSWGLKLMRRHHFEICDHRSAEEKEDEAETQRIHRAWLEQTHEKETPVREEYVLLVWQAMQDLLRGLIAVGIVEKVDVRIQEDYDGLRKETGVDENLRRMLHPRQWGPLAEKVDMWVTTVDRSFTRRARNVGMEEDG</sequence>
<keyword evidence="2" id="KW-1185">Reference proteome</keyword>
<proteinExistence type="predicted"/>
<gene>
    <name evidence="1" type="ORF">K490DRAFT_53525</name>
</gene>
<reference evidence="1" key="1">
    <citation type="journal article" date="2020" name="Stud. Mycol.">
        <title>101 Dothideomycetes genomes: a test case for predicting lifestyles and emergence of pathogens.</title>
        <authorList>
            <person name="Haridas S."/>
            <person name="Albert R."/>
            <person name="Binder M."/>
            <person name="Bloem J."/>
            <person name="Labutti K."/>
            <person name="Salamov A."/>
            <person name="Andreopoulos B."/>
            <person name="Baker S."/>
            <person name="Barry K."/>
            <person name="Bills G."/>
            <person name="Bluhm B."/>
            <person name="Cannon C."/>
            <person name="Castanera R."/>
            <person name="Culley D."/>
            <person name="Daum C."/>
            <person name="Ezra D."/>
            <person name="Gonzalez J."/>
            <person name="Henrissat B."/>
            <person name="Kuo A."/>
            <person name="Liang C."/>
            <person name="Lipzen A."/>
            <person name="Lutzoni F."/>
            <person name="Magnuson J."/>
            <person name="Mondo S."/>
            <person name="Nolan M."/>
            <person name="Ohm R."/>
            <person name="Pangilinan J."/>
            <person name="Park H.-J."/>
            <person name="Ramirez L."/>
            <person name="Alfaro M."/>
            <person name="Sun H."/>
            <person name="Tritt A."/>
            <person name="Yoshinaga Y."/>
            <person name="Zwiers L.-H."/>
            <person name="Turgeon B."/>
            <person name="Goodwin S."/>
            <person name="Spatafora J."/>
            <person name="Crous P."/>
            <person name="Grigoriev I."/>
        </authorList>
    </citation>
    <scope>NUCLEOTIDE SEQUENCE</scope>
    <source>
        <strain evidence="1">CBS 121410</strain>
    </source>
</reference>
<comment type="caution">
    <text evidence="1">The sequence shown here is derived from an EMBL/GenBank/DDBJ whole genome shotgun (WGS) entry which is preliminary data.</text>
</comment>
<protein>
    <submittedName>
        <fullName evidence="1">Uncharacterized protein</fullName>
    </submittedName>
</protein>